<keyword evidence="2" id="KW-1133">Transmembrane helix</keyword>
<protein>
    <submittedName>
        <fullName evidence="3">Uncharacterized protein</fullName>
    </submittedName>
</protein>
<feature type="region of interest" description="Disordered" evidence="1">
    <location>
        <begin position="39"/>
        <end position="74"/>
    </location>
</feature>
<evidence type="ECO:0000313" key="4">
    <source>
        <dbReference type="Proteomes" id="UP000799538"/>
    </source>
</evidence>
<accession>A0A6A6GI50</accession>
<name>A0A6A6GI50_9PEZI</name>
<keyword evidence="2" id="KW-0812">Transmembrane</keyword>
<reference evidence="4" key="1">
    <citation type="journal article" date="2020" name="Stud. Mycol.">
        <title>101 Dothideomycetes genomes: A test case for predicting lifestyles and emergence of pathogens.</title>
        <authorList>
            <person name="Haridas S."/>
            <person name="Albert R."/>
            <person name="Binder M."/>
            <person name="Bloem J."/>
            <person name="LaButti K."/>
            <person name="Salamov A."/>
            <person name="Andreopoulos B."/>
            <person name="Baker S."/>
            <person name="Barry K."/>
            <person name="Bills G."/>
            <person name="Bluhm B."/>
            <person name="Cannon C."/>
            <person name="Castanera R."/>
            <person name="Culley D."/>
            <person name="Daum C."/>
            <person name="Ezra D."/>
            <person name="Gonzalez J."/>
            <person name="Henrissat B."/>
            <person name="Kuo A."/>
            <person name="Liang C."/>
            <person name="Lipzen A."/>
            <person name="Lutzoni F."/>
            <person name="Magnuson J."/>
            <person name="Mondo S."/>
            <person name="Nolan M."/>
            <person name="Ohm R."/>
            <person name="Pangilinan J."/>
            <person name="Park H.-J."/>
            <person name="Ramirez L."/>
            <person name="Alfaro M."/>
            <person name="Sun H."/>
            <person name="Tritt A."/>
            <person name="Yoshinaga Y."/>
            <person name="Zwiers L.-H."/>
            <person name="Turgeon B."/>
            <person name="Goodwin S."/>
            <person name="Spatafora J."/>
            <person name="Crous P."/>
            <person name="Grigoriev I."/>
        </authorList>
    </citation>
    <scope>NUCLEOTIDE SEQUENCE [LARGE SCALE GENOMIC DNA]</scope>
    <source>
        <strain evidence="4">CECT 20119</strain>
    </source>
</reference>
<evidence type="ECO:0000313" key="3">
    <source>
        <dbReference type="EMBL" id="KAF2225414.1"/>
    </source>
</evidence>
<dbReference type="AlphaFoldDB" id="A0A6A6GI50"/>
<keyword evidence="4" id="KW-1185">Reference proteome</keyword>
<evidence type="ECO:0000256" key="1">
    <source>
        <dbReference type="SAM" id="MobiDB-lite"/>
    </source>
</evidence>
<sequence length="74" mass="8113">MITGSPSQLLQSLSVAVYVMGSSCVGLFHLSRTTVRTYGRNRPWSSSKSTSQDSKRRSRSCHLPRAGTSIGHCR</sequence>
<evidence type="ECO:0000256" key="2">
    <source>
        <dbReference type="SAM" id="Phobius"/>
    </source>
</evidence>
<feature type="transmembrane region" description="Helical" evidence="2">
    <location>
        <begin position="12"/>
        <end position="30"/>
    </location>
</feature>
<organism evidence="3 4">
    <name type="scientific">Elsinoe ampelina</name>
    <dbReference type="NCBI Taxonomy" id="302913"/>
    <lineage>
        <taxon>Eukaryota</taxon>
        <taxon>Fungi</taxon>
        <taxon>Dikarya</taxon>
        <taxon>Ascomycota</taxon>
        <taxon>Pezizomycotina</taxon>
        <taxon>Dothideomycetes</taxon>
        <taxon>Dothideomycetidae</taxon>
        <taxon>Myriangiales</taxon>
        <taxon>Elsinoaceae</taxon>
        <taxon>Elsinoe</taxon>
    </lineage>
</organism>
<proteinExistence type="predicted"/>
<keyword evidence="2" id="KW-0472">Membrane</keyword>
<dbReference type="EMBL" id="ML992503">
    <property type="protein sequence ID" value="KAF2225414.1"/>
    <property type="molecule type" value="Genomic_DNA"/>
</dbReference>
<dbReference type="Proteomes" id="UP000799538">
    <property type="component" value="Unassembled WGS sequence"/>
</dbReference>
<gene>
    <name evidence="3" type="ORF">BDZ85DRAFT_307261</name>
</gene>